<gene>
    <name evidence="1" type="ORF">AV274_5071</name>
</gene>
<evidence type="ECO:0000313" key="1">
    <source>
        <dbReference type="EMBL" id="OAO13245.1"/>
    </source>
</evidence>
<dbReference type="EMBL" id="LXWW01000435">
    <property type="protein sequence ID" value="OAO13245.1"/>
    <property type="molecule type" value="Genomic_DNA"/>
</dbReference>
<comment type="caution">
    <text evidence="1">The sequence shown here is derived from an EMBL/GenBank/DDBJ whole genome shotgun (WGS) entry which is preliminary data.</text>
</comment>
<evidence type="ECO:0000313" key="2">
    <source>
        <dbReference type="Proteomes" id="UP000078348"/>
    </source>
</evidence>
<proteinExistence type="predicted"/>
<dbReference type="OrthoDB" id="76450at2759"/>
<organism evidence="1 2">
    <name type="scientific">Blastocystis sp. subtype 1 (strain ATCC 50177 / NandII)</name>
    <dbReference type="NCBI Taxonomy" id="478820"/>
    <lineage>
        <taxon>Eukaryota</taxon>
        <taxon>Sar</taxon>
        <taxon>Stramenopiles</taxon>
        <taxon>Bigyra</taxon>
        <taxon>Opalozoa</taxon>
        <taxon>Opalinata</taxon>
        <taxon>Blastocystidae</taxon>
        <taxon>Blastocystis</taxon>
    </lineage>
</organism>
<keyword evidence="2" id="KW-1185">Reference proteome</keyword>
<accession>A0A196S873</accession>
<protein>
    <submittedName>
        <fullName evidence="1">Uncharacterized protein</fullName>
    </submittedName>
</protein>
<reference evidence="1 2" key="1">
    <citation type="submission" date="2016-05" db="EMBL/GenBank/DDBJ databases">
        <title>Nuclear genome of Blastocystis sp. subtype 1 NandII.</title>
        <authorList>
            <person name="Gentekaki E."/>
            <person name="Curtis B."/>
            <person name="Stairs C."/>
            <person name="Eme L."/>
            <person name="Herman E."/>
            <person name="Klimes V."/>
            <person name="Arias M.C."/>
            <person name="Elias M."/>
            <person name="Hilliou F."/>
            <person name="Klute M."/>
            <person name="Malik S.-B."/>
            <person name="Pightling A."/>
            <person name="Rachubinski R."/>
            <person name="Salas D."/>
            <person name="Schlacht A."/>
            <person name="Suga H."/>
            <person name="Archibald J."/>
            <person name="Ball S.G."/>
            <person name="Clark G."/>
            <person name="Dacks J."/>
            <person name="Van Der Giezen M."/>
            <person name="Tsaousis A."/>
            <person name="Roger A."/>
        </authorList>
    </citation>
    <scope>NUCLEOTIDE SEQUENCE [LARGE SCALE GENOMIC DNA]</scope>
    <source>
        <strain evidence="2">ATCC 50177 / NandII</strain>
    </source>
</reference>
<name>A0A196S873_BLAHN</name>
<feature type="non-terminal residue" evidence="1">
    <location>
        <position position="82"/>
    </location>
</feature>
<sequence length="82" mass="9422">MARFLTNFCIPAPIRVHVLKAVFMPLLSYGAEVWAVSRENEGPVESILYRAMSYIIQSYSKLKMGKYVAYLELDIVPLHMQL</sequence>
<dbReference type="AlphaFoldDB" id="A0A196S873"/>
<dbReference type="Proteomes" id="UP000078348">
    <property type="component" value="Unassembled WGS sequence"/>
</dbReference>